<dbReference type="Proteomes" id="UP001367030">
    <property type="component" value="Unassembled WGS sequence"/>
</dbReference>
<dbReference type="SUPFAM" id="SSF55729">
    <property type="entry name" value="Acyl-CoA N-acyltransferases (Nat)"/>
    <property type="match status" value="1"/>
</dbReference>
<keyword evidence="3" id="KW-1185">Reference proteome</keyword>
<evidence type="ECO:0000313" key="3">
    <source>
        <dbReference type="Proteomes" id="UP001367030"/>
    </source>
</evidence>
<feature type="domain" description="N-acetyltransferase" evidence="1">
    <location>
        <begin position="12"/>
        <end position="145"/>
    </location>
</feature>
<dbReference type="Gene3D" id="3.40.630.30">
    <property type="match status" value="1"/>
</dbReference>
<dbReference type="PROSITE" id="PS51186">
    <property type="entry name" value="GNAT"/>
    <property type="match status" value="1"/>
</dbReference>
<evidence type="ECO:0000313" key="2">
    <source>
        <dbReference type="EMBL" id="MEJ8857468.1"/>
    </source>
</evidence>
<reference evidence="2 3" key="1">
    <citation type="submission" date="2024-03" db="EMBL/GenBank/DDBJ databases">
        <title>Novel species of the genus Variovorax.</title>
        <authorList>
            <person name="Liu Q."/>
            <person name="Xin Y.-H."/>
        </authorList>
    </citation>
    <scope>NUCLEOTIDE SEQUENCE [LARGE SCALE GENOMIC DNA]</scope>
    <source>
        <strain evidence="2 3">KACC 18901</strain>
    </source>
</reference>
<dbReference type="EMBL" id="JBBKZS010000011">
    <property type="protein sequence ID" value="MEJ8857468.1"/>
    <property type="molecule type" value="Genomic_DNA"/>
</dbReference>
<dbReference type="InterPro" id="IPR000182">
    <property type="entry name" value="GNAT_dom"/>
</dbReference>
<name>A0ABU8XEJ5_9BURK</name>
<comment type="caution">
    <text evidence="2">The sequence shown here is derived from an EMBL/GenBank/DDBJ whole genome shotgun (WGS) entry which is preliminary data.</text>
</comment>
<dbReference type="Pfam" id="PF00583">
    <property type="entry name" value="Acetyltransf_1"/>
    <property type="match status" value="1"/>
</dbReference>
<accession>A0ABU8XEJ5</accession>
<sequence length="168" mass="18642">MTDADLSMQDLGDYRMLSTRQQAALLGRHREELACLIAPCVIEEQVRDGTGVMIAERDAVVFVNPDTDDSAGVRDVYIACVLVRPGMRGKGLGGQVLDAVRARFPDATLNLECYGPWRVEFFERHGFIQTSTTRGGYFWMRSDPRQAQALFDTVTRATRRAQGLVAAA</sequence>
<dbReference type="RefSeq" id="WP_340337540.1">
    <property type="nucleotide sequence ID" value="NZ_JBBKZS010000011.1"/>
</dbReference>
<organism evidence="2 3">
    <name type="scientific">Variovorax robiniae</name>
    <dbReference type="NCBI Taxonomy" id="1836199"/>
    <lineage>
        <taxon>Bacteria</taxon>
        <taxon>Pseudomonadati</taxon>
        <taxon>Pseudomonadota</taxon>
        <taxon>Betaproteobacteria</taxon>
        <taxon>Burkholderiales</taxon>
        <taxon>Comamonadaceae</taxon>
        <taxon>Variovorax</taxon>
    </lineage>
</organism>
<gene>
    <name evidence="2" type="ORF">WKW79_23055</name>
</gene>
<protein>
    <submittedName>
        <fullName evidence="2">GNAT family N-acetyltransferase</fullName>
    </submittedName>
</protein>
<dbReference type="InterPro" id="IPR016181">
    <property type="entry name" value="Acyl_CoA_acyltransferase"/>
</dbReference>
<proteinExistence type="predicted"/>
<evidence type="ECO:0000259" key="1">
    <source>
        <dbReference type="PROSITE" id="PS51186"/>
    </source>
</evidence>